<keyword evidence="12 19" id="KW-1133">Transmembrane helix</keyword>
<reference evidence="20" key="1">
    <citation type="journal article" date="2014" name="PLoS ONE">
        <title>The Complete Mitochondrial Genome of the Booklouse, Liposcelis decolor: Insights into Gene Arrangement and Genome Organization within the Genus Liposcelis.</title>
        <authorList>
            <person name="Chen S.C."/>
            <person name="Wei D.D."/>
            <person name="Shao R."/>
            <person name="Dou W."/>
            <person name="Wang J.J."/>
        </authorList>
    </citation>
    <scope>NUCLEOTIDE SEQUENCE</scope>
</reference>
<comment type="function">
    <text evidence="1">Core subunit of the mitochondrial membrane respiratory chain NADH dehydrogenase (Complex I) that is believed to belong to the minimal assembly required for catalysis. Complex I functions in the transfer of electrons from NADH to the respiratory chain. The immediate electron acceptor for the enzyme is believed to be ubiquinone.</text>
</comment>
<keyword evidence="6" id="KW-0813">Transport</keyword>
<dbReference type="GO" id="GO:0005743">
    <property type="term" value="C:mitochondrial inner membrane"/>
    <property type="evidence" value="ECO:0007669"/>
    <property type="project" value="UniProtKB-SubCell"/>
</dbReference>
<evidence type="ECO:0000256" key="11">
    <source>
        <dbReference type="ARBA" id="ARBA00022982"/>
    </source>
</evidence>
<dbReference type="AlphaFoldDB" id="X2BZU7"/>
<keyword evidence="14" id="KW-0830">Ubiquinone</keyword>
<feature type="transmembrane region" description="Helical" evidence="19">
    <location>
        <begin position="143"/>
        <end position="162"/>
    </location>
</feature>
<evidence type="ECO:0000256" key="5">
    <source>
        <dbReference type="ARBA" id="ARBA00021008"/>
    </source>
</evidence>
<keyword evidence="8 19" id="KW-0812">Transmembrane</keyword>
<evidence type="ECO:0000256" key="9">
    <source>
        <dbReference type="ARBA" id="ARBA00022792"/>
    </source>
</evidence>
<feature type="transmembrane region" description="Helical" evidence="19">
    <location>
        <begin position="273"/>
        <end position="289"/>
    </location>
</feature>
<evidence type="ECO:0000256" key="2">
    <source>
        <dbReference type="ARBA" id="ARBA00004448"/>
    </source>
</evidence>
<evidence type="ECO:0000256" key="12">
    <source>
        <dbReference type="ARBA" id="ARBA00022989"/>
    </source>
</evidence>
<evidence type="ECO:0000256" key="6">
    <source>
        <dbReference type="ARBA" id="ARBA00022448"/>
    </source>
</evidence>
<dbReference type="PANTHER" id="PTHR46552">
    <property type="entry name" value="NADH-UBIQUINONE OXIDOREDUCTASE CHAIN 2"/>
    <property type="match status" value="1"/>
</dbReference>
<evidence type="ECO:0000256" key="4">
    <source>
        <dbReference type="ARBA" id="ARBA00012944"/>
    </source>
</evidence>
<keyword evidence="9" id="KW-0999">Mitochondrion inner membrane</keyword>
<keyword evidence="13" id="KW-0520">NAD</keyword>
<dbReference type="GO" id="GO:0006120">
    <property type="term" value="P:mitochondrial electron transport, NADH to ubiquinone"/>
    <property type="evidence" value="ECO:0007669"/>
    <property type="project" value="TreeGrafter"/>
</dbReference>
<evidence type="ECO:0000256" key="13">
    <source>
        <dbReference type="ARBA" id="ARBA00023027"/>
    </source>
</evidence>
<comment type="subcellular location">
    <subcellularLocation>
        <location evidence="2">Mitochondrion inner membrane</location>
        <topology evidence="2">Multi-pass membrane protein</topology>
    </subcellularLocation>
</comment>
<evidence type="ECO:0000256" key="14">
    <source>
        <dbReference type="ARBA" id="ARBA00023075"/>
    </source>
</evidence>
<evidence type="ECO:0000313" key="20">
    <source>
        <dbReference type="EMBL" id="AFV61890.1"/>
    </source>
</evidence>
<evidence type="ECO:0000256" key="19">
    <source>
        <dbReference type="SAM" id="Phobius"/>
    </source>
</evidence>
<sequence>MMLGIMVGISSEAWLGAWFGMEMNSYFFLPLVKKSEFQFKYYLMQALGSVFFIYSFYHSSNFLYITGLIMKIGVSPFFFWIYPSFKWIPNKPLMMFMTLQKILPLYLLINMTLNFSDMILLLIFFFCNAITGYLGVKNKTLMIDIVLFSSIYQMSWVILSLIMSKYMFKFYFMYYIMIVFFSMVAMKKDFLSRNDKSSFIIMWFIFFLISGFPPSIIFLMKIHIIMNVSIIFSHIMILFNLMLVIGFMINYLKLIYSSIHNKKVVFMWKKADIKFNIFIFLPFIITILMM</sequence>
<geneLocation type="mitochondrion" evidence="20"/>
<dbReference type="RefSeq" id="YP_009020945.1">
    <property type="nucleotide sequence ID" value="NC_023839.1"/>
</dbReference>
<evidence type="ECO:0000256" key="15">
    <source>
        <dbReference type="ARBA" id="ARBA00023128"/>
    </source>
</evidence>
<evidence type="ECO:0000256" key="18">
    <source>
        <dbReference type="ARBA" id="ARBA00049551"/>
    </source>
</evidence>
<dbReference type="InterPro" id="IPR050175">
    <property type="entry name" value="Complex_I_Subunit_2"/>
</dbReference>
<evidence type="ECO:0000256" key="17">
    <source>
        <dbReference type="ARBA" id="ARBA00031028"/>
    </source>
</evidence>
<feature type="transmembrane region" description="Helical" evidence="19">
    <location>
        <begin position="39"/>
        <end position="57"/>
    </location>
</feature>
<evidence type="ECO:0000256" key="7">
    <source>
        <dbReference type="ARBA" id="ARBA00022660"/>
    </source>
</evidence>
<keyword evidence="16 19" id="KW-0472">Membrane</keyword>
<accession>X2BZU7</accession>
<feature type="transmembrane region" description="Helical" evidence="19">
    <location>
        <begin position="198"/>
        <end position="218"/>
    </location>
</feature>
<dbReference type="PANTHER" id="PTHR46552:SF1">
    <property type="entry name" value="NADH-UBIQUINONE OXIDOREDUCTASE CHAIN 2"/>
    <property type="match status" value="1"/>
</dbReference>
<dbReference type="EMBL" id="JX870621">
    <property type="protein sequence ID" value="AFV61890.1"/>
    <property type="molecule type" value="Genomic_DNA"/>
</dbReference>
<dbReference type="EC" id="7.1.1.2" evidence="4"/>
<feature type="transmembrane region" description="Helical" evidence="19">
    <location>
        <begin position="63"/>
        <end position="81"/>
    </location>
</feature>
<evidence type="ECO:0000256" key="8">
    <source>
        <dbReference type="ARBA" id="ARBA00022692"/>
    </source>
</evidence>
<keyword evidence="15 20" id="KW-0496">Mitochondrion</keyword>
<keyword evidence="7" id="KW-0679">Respiratory chain</keyword>
<protein>
    <recommendedName>
        <fullName evidence="5">NADH-ubiquinone oxidoreductase chain 2</fullName>
        <ecNumber evidence="4">7.1.1.2</ecNumber>
    </recommendedName>
    <alternativeName>
        <fullName evidence="17">NADH dehydrogenase subunit 2</fullName>
    </alternativeName>
</protein>
<dbReference type="GeneID" id="18887516"/>
<feature type="transmembrane region" description="Helical" evidence="19">
    <location>
        <begin position="224"/>
        <end position="252"/>
    </location>
</feature>
<feature type="transmembrane region" description="Helical" evidence="19">
    <location>
        <begin position="168"/>
        <end position="186"/>
    </location>
</feature>
<dbReference type="CTD" id="4536"/>
<evidence type="ECO:0000256" key="10">
    <source>
        <dbReference type="ARBA" id="ARBA00022967"/>
    </source>
</evidence>
<evidence type="ECO:0000256" key="16">
    <source>
        <dbReference type="ARBA" id="ARBA00023136"/>
    </source>
</evidence>
<evidence type="ECO:0000256" key="3">
    <source>
        <dbReference type="ARBA" id="ARBA00007012"/>
    </source>
</evidence>
<name>X2BZU7_9NEOP</name>
<organism evidence="20">
    <name type="scientific">Liposcelis decolor</name>
    <dbReference type="NCBI Taxonomy" id="209926"/>
    <lineage>
        <taxon>Eukaryota</taxon>
        <taxon>Metazoa</taxon>
        <taxon>Ecdysozoa</taxon>
        <taxon>Arthropoda</taxon>
        <taxon>Hexapoda</taxon>
        <taxon>Insecta</taxon>
        <taxon>Pterygota</taxon>
        <taxon>Neoptera</taxon>
        <taxon>Paraneoptera</taxon>
        <taxon>Psocodea</taxon>
        <taxon>Troctomorpha</taxon>
        <taxon>Liposcelidetae</taxon>
        <taxon>Liposcelididae</taxon>
        <taxon>Liposcelis</taxon>
    </lineage>
</organism>
<dbReference type="GO" id="GO:0008137">
    <property type="term" value="F:NADH dehydrogenase (ubiquinone) activity"/>
    <property type="evidence" value="ECO:0007669"/>
    <property type="project" value="UniProtKB-EC"/>
</dbReference>
<comment type="catalytic activity">
    <reaction evidence="18">
        <text>a ubiquinone + NADH + 5 H(+)(in) = a ubiquinol + NAD(+) + 4 H(+)(out)</text>
        <dbReference type="Rhea" id="RHEA:29091"/>
        <dbReference type="Rhea" id="RHEA-COMP:9565"/>
        <dbReference type="Rhea" id="RHEA-COMP:9566"/>
        <dbReference type="ChEBI" id="CHEBI:15378"/>
        <dbReference type="ChEBI" id="CHEBI:16389"/>
        <dbReference type="ChEBI" id="CHEBI:17976"/>
        <dbReference type="ChEBI" id="CHEBI:57540"/>
        <dbReference type="ChEBI" id="CHEBI:57945"/>
        <dbReference type="EC" id="7.1.1.2"/>
    </reaction>
</comment>
<keyword evidence="11" id="KW-0249">Electron transport</keyword>
<keyword evidence="10" id="KW-1278">Translocase</keyword>
<gene>
    <name evidence="20" type="primary">ND2</name>
</gene>
<proteinExistence type="inferred from homology"/>
<comment type="similarity">
    <text evidence="3">Belongs to the complex I subunit 2 family.</text>
</comment>
<evidence type="ECO:0000256" key="1">
    <source>
        <dbReference type="ARBA" id="ARBA00003257"/>
    </source>
</evidence>